<keyword evidence="2" id="KW-1185">Reference proteome</keyword>
<dbReference type="Proteomes" id="UP000823775">
    <property type="component" value="Unassembled WGS sequence"/>
</dbReference>
<name>A0ABS8SCV6_DATST</name>
<sequence length="114" mass="12978">MVSDEMRKRRGKGKVWVAAVYDTIVCPTLMELDRGFDEFLIRGGEEEWRSLSGGFDWMVVVAACLLAEGEGEALWFVRVLPAARHKSYRTQWFGFDLMMSGRRSPELVVGDEGE</sequence>
<reference evidence="1 2" key="1">
    <citation type="journal article" date="2021" name="BMC Genomics">
        <title>Datura genome reveals duplications of psychoactive alkaloid biosynthetic genes and high mutation rate following tissue culture.</title>
        <authorList>
            <person name="Rajewski A."/>
            <person name="Carter-House D."/>
            <person name="Stajich J."/>
            <person name="Litt A."/>
        </authorList>
    </citation>
    <scope>NUCLEOTIDE SEQUENCE [LARGE SCALE GENOMIC DNA]</scope>
    <source>
        <strain evidence="1">AR-01</strain>
    </source>
</reference>
<accession>A0ABS8SCV6</accession>
<evidence type="ECO:0000313" key="1">
    <source>
        <dbReference type="EMBL" id="MCD7456673.1"/>
    </source>
</evidence>
<organism evidence="1 2">
    <name type="scientific">Datura stramonium</name>
    <name type="common">Jimsonweed</name>
    <name type="synonym">Common thornapple</name>
    <dbReference type="NCBI Taxonomy" id="4076"/>
    <lineage>
        <taxon>Eukaryota</taxon>
        <taxon>Viridiplantae</taxon>
        <taxon>Streptophyta</taxon>
        <taxon>Embryophyta</taxon>
        <taxon>Tracheophyta</taxon>
        <taxon>Spermatophyta</taxon>
        <taxon>Magnoliopsida</taxon>
        <taxon>eudicotyledons</taxon>
        <taxon>Gunneridae</taxon>
        <taxon>Pentapetalae</taxon>
        <taxon>asterids</taxon>
        <taxon>lamiids</taxon>
        <taxon>Solanales</taxon>
        <taxon>Solanaceae</taxon>
        <taxon>Solanoideae</taxon>
        <taxon>Datureae</taxon>
        <taxon>Datura</taxon>
    </lineage>
</organism>
<comment type="caution">
    <text evidence="1">The sequence shown here is derived from an EMBL/GenBank/DDBJ whole genome shotgun (WGS) entry which is preliminary data.</text>
</comment>
<evidence type="ECO:0000313" key="2">
    <source>
        <dbReference type="Proteomes" id="UP000823775"/>
    </source>
</evidence>
<proteinExistence type="predicted"/>
<protein>
    <submittedName>
        <fullName evidence="1">Uncharacterized protein</fullName>
    </submittedName>
</protein>
<dbReference type="EMBL" id="JACEIK010000417">
    <property type="protein sequence ID" value="MCD7456673.1"/>
    <property type="molecule type" value="Genomic_DNA"/>
</dbReference>
<gene>
    <name evidence="1" type="ORF">HAX54_032729</name>
</gene>